<comment type="caution">
    <text evidence="2">The sequence shown here is derived from an EMBL/GenBank/DDBJ whole genome shotgun (WGS) entry which is preliminary data.</text>
</comment>
<proteinExistence type="predicted"/>
<dbReference type="SUPFAM" id="SSF51206">
    <property type="entry name" value="cAMP-binding domain-like"/>
    <property type="match status" value="1"/>
</dbReference>
<keyword evidence="3" id="KW-1185">Reference proteome</keyword>
<dbReference type="Pfam" id="PF00027">
    <property type="entry name" value="cNMP_binding"/>
    <property type="match status" value="1"/>
</dbReference>
<dbReference type="InterPro" id="IPR018490">
    <property type="entry name" value="cNMP-bd_dom_sf"/>
</dbReference>
<dbReference type="RefSeq" id="WP_133641219.1">
    <property type="nucleotide sequence ID" value="NZ_SNZV01000007.1"/>
</dbReference>
<dbReference type="EMBL" id="SNZV01000007">
    <property type="protein sequence ID" value="TDS11758.1"/>
    <property type="molecule type" value="Genomic_DNA"/>
</dbReference>
<evidence type="ECO:0000313" key="2">
    <source>
        <dbReference type="EMBL" id="TDS11758.1"/>
    </source>
</evidence>
<dbReference type="AlphaFoldDB" id="A0A4V3E166"/>
<evidence type="ECO:0000313" key="3">
    <source>
        <dbReference type="Proteomes" id="UP000294752"/>
    </source>
</evidence>
<feature type="domain" description="Cyclic nucleotide-binding" evidence="1">
    <location>
        <begin position="32"/>
        <end position="118"/>
    </location>
</feature>
<accession>A0A4V3E166</accession>
<gene>
    <name evidence="2" type="ORF">B0I21_107101</name>
</gene>
<dbReference type="InterPro" id="IPR000595">
    <property type="entry name" value="cNMP-bd_dom"/>
</dbReference>
<protein>
    <submittedName>
        <fullName evidence="2">CRP-like cAMP-binding protein</fullName>
    </submittedName>
</protein>
<sequence length="190" mass="22524">MDWKNILRSHIERKVDLADEQFDYIASFFKPMSFRKKDKLIRPGEPVHFEYFVLNGCLSTYVINDQQKTHILQFAMRTWWASDYNALYNQGQASLHVDCVSDAEVLCLANEDREKLCRELHSMESFFRWRSNGGYVSLQRRILSLLNNDAQSRYEELMQQYPELYNLVPKHLIAAYLGVSRETLSRFQSH</sequence>
<name>A0A4V3E166_9SPHI</name>
<dbReference type="Proteomes" id="UP000294752">
    <property type="component" value="Unassembled WGS sequence"/>
</dbReference>
<organism evidence="2 3">
    <name type="scientific">Sphingobacterium paludis</name>
    <dbReference type="NCBI Taxonomy" id="1476465"/>
    <lineage>
        <taxon>Bacteria</taxon>
        <taxon>Pseudomonadati</taxon>
        <taxon>Bacteroidota</taxon>
        <taxon>Sphingobacteriia</taxon>
        <taxon>Sphingobacteriales</taxon>
        <taxon>Sphingobacteriaceae</taxon>
        <taxon>Sphingobacterium</taxon>
    </lineage>
</organism>
<reference evidence="2 3" key="1">
    <citation type="submission" date="2019-03" db="EMBL/GenBank/DDBJ databases">
        <title>Genomic Encyclopedia of Type Strains, Phase III (KMG-III): the genomes of soil and plant-associated and newly described type strains.</title>
        <authorList>
            <person name="Whitman W."/>
        </authorList>
    </citation>
    <scope>NUCLEOTIDE SEQUENCE [LARGE SCALE GENOMIC DNA]</scope>
    <source>
        <strain evidence="2 3">CGMCC 1.12801</strain>
    </source>
</reference>
<dbReference type="CDD" id="cd00038">
    <property type="entry name" value="CAP_ED"/>
    <property type="match status" value="1"/>
</dbReference>
<dbReference type="Gene3D" id="2.60.120.10">
    <property type="entry name" value="Jelly Rolls"/>
    <property type="match status" value="1"/>
</dbReference>
<dbReference type="InterPro" id="IPR014710">
    <property type="entry name" value="RmlC-like_jellyroll"/>
</dbReference>
<evidence type="ECO:0000259" key="1">
    <source>
        <dbReference type="Pfam" id="PF00027"/>
    </source>
</evidence>
<dbReference type="OrthoDB" id="1092431at2"/>